<dbReference type="GO" id="GO:0051301">
    <property type="term" value="P:cell division"/>
    <property type="evidence" value="ECO:0007669"/>
    <property type="project" value="UniProtKB-KW"/>
</dbReference>
<dbReference type="GO" id="GO:0005737">
    <property type="term" value="C:cytoplasm"/>
    <property type="evidence" value="ECO:0007669"/>
    <property type="project" value="UniProtKB-SubCell"/>
</dbReference>
<accession>A0A517TT86</accession>
<keyword evidence="2" id="KW-0963">Cytoplasm</keyword>
<dbReference type="KEGG" id="llh:I41_07480"/>
<proteinExistence type="inferred from homology"/>
<reference evidence="3 4" key="1">
    <citation type="submission" date="2019-02" db="EMBL/GenBank/DDBJ databases">
        <title>Deep-cultivation of Planctomycetes and their phenomic and genomic characterization uncovers novel biology.</title>
        <authorList>
            <person name="Wiegand S."/>
            <person name="Jogler M."/>
            <person name="Boedeker C."/>
            <person name="Pinto D."/>
            <person name="Vollmers J."/>
            <person name="Rivas-Marin E."/>
            <person name="Kohn T."/>
            <person name="Peeters S.H."/>
            <person name="Heuer A."/>
            <person name="Rast P."/>
            <person name="Oberbeckmann S."/>
            <person name="Bunk B."/>
            <person name="Jeske O."/>
            <person name="Meyerdierks A."/>
            <person name="Storesund J.E."/>
            <person name="Kallscheuer N."/>
            <person name="Luecker S."/>
            <person name="Lage O.M."/>
            <person name="Pohl T."/>
            <person name="Merkel B.J."/>
            <person name="Hornburger P."/>
            <person name="Mueller R.-W."/>
            <person name="Bruemmer F."/>
            <person name="Labrenz M."/>
            <person name="Spormann A.M."/>
            <person name="Op den Camp H."/>
            <person name="Overmann J."/>
            <person name="Amann R."/>
            <person name="Jetten M.S.M."/>
            <person name="Mascher T."/>
            <person name="Medema M.H."/>
            <person name="Devos D.P."/>
            <person name="Kaster A.-K."/>
            <person name="Ovreas L."/>
            <person name="Rohde M."/>
            <person name="Galperin M.Y."/>
            <person name="Jogler C."/>
        </authorList>
    </citation>
    <scope>NUCLEOTIDE SEQUENCE [LARGE SCALE GENOMIC DNA]</scope>
    <source>
        <strain evidence="3 4">I41</strain>
    </source>
</reference>
<dbReference type="Gene3D" id="1.10.10.580">
    <property type="entry name" value="Structural maintenance of chromosome 1. Chain E"/>
    <property type="match status" value="1"/>
</dbReference>
<gene>
    <name evidence="3" type="primary">scpA_1</name>
    <name evidence="2" type="synonym">scpA</name>
    <name evidence="3" type="ORF">I41_07480</name>
</gene>
<comment type="subcellular location">
    <subcellularLocation>
        <location evidence="2">Cytoplasm</location>
    </subcellularLocation>
    <text evidence="2">Associated with two foci at the outer edges of the nucleoid region in young cells, and at four foci within both cell halves in older cells.</text>
</comment>
<dbReference type="Pfam" id="PF02616">
    <property type="entry name" value="SMC_ScpA"/>
    <property type="match status" value="1"/>
</dbReference>
<comment type="subunit">
    <text evidence="2">Component of a cohesin-like complex composed of ScpA, ScpB and the Smc homodimer, in which ScpA and ScpB bind to the head domain of Smc. The presence of the three proteins is required for the association of the complex with DNA.</text>
</comment>
<keyword evidence="2" id="KW-0132">Cell division</keyword>
<dbReference type="InterPro" id="IPR003768">
    <property type="entry name" value="ScpA"/>
</dbReference>
<dbReference type="AlphaFoldDB" id="A0A517TT86"/>
<sequence length="246" mass="28634">MRFRVQLDMFAGPLDLLLYLVKKHELEVLEIPIARVAEQYLEILAVLEAVDVDAVGDFLEIATQLMEIKSRLMLPRHDEIEEEPVDDPRHELVARLLEYKRYKEAANVLEERARQWQLRFERRVDDLNDGPSDPANQPIHEVELWDLVSAFNRVIKQKSVEATAKIRYDDTPIEVHMERIKERLATEKRILFTDFFEPGMHRSRMVGLFLALLELIRHHHAGVEQAELFGEIWVLPPQAMEAAAAA</sequence>
<dbReference type="PANTHER" id="PTHR33969">
    <property type="entry name" value="SEGREGATION AND CONDENSATION PROTEIN A"/>
    <property type="match status" value="1"/>
</dbReference>
<dbReference type="RefSeq" id="WP_145430975.1">
    <property type="nucleotide sequence ID" value="NZ_CP036339.1"/>
</dbReference>
<evidence type="ECO:0000256" key="1">
    <source>
        <dbReference type="ARBA" id="ARBA00044777"/>
    </source>
</evidence>
<dbReference type="GO" id="GO:0006260">
    <property type="term" value="P:DNA replication"/>
    <property type="evidence" value="ECO:0007669"/>
    <property type="project" value="UniProtKB-UniRule"/>
</dbReference>
<name>A0A517TT86_9BACT</name>
<protein>
    <recommendedName>
        <fullName evidence="1 2">Segregation and condensation protein A</fullName>
    </recommendedName>
</protein>
<dbReference type="EMBL" id="CP036339">
    <property type="protein sequence ID" value="QDT71588.1"/>
    <property type="molecule type" value="Genomic_DNA"/>
</dbReference>
<comment type="function">
    <text evidence="2">Participates in chromosomal partition during cell division. May act via the formation of a condensin-like complex containing Smc and ScpB that pull DNA away from mid-cell into both cell halves.</text>
</comment>
<evidence type="ECO:0000313" key="4">
    <source>
        <dbReference type="Proteomes" id="UP000317909"/>
    </source>
</evidence>
<dbReference type="InterPro" id="IPR023093">
    <property type="entry name" value="ScpA-like_C"/>
</dbReference>
<dbReference type="PANTHER" id="PTHR33969:SF2">
    <property type="entry name" value="SEGREGATION AND CONDENSATION PROTEIN A"/>
    <property type="match status" value="1"/>
</dbReference>
<dbReference type="HAMAP" id="MF_01805">
    <property type="entry name" value="ScpA"/>
    <property type="match status" value="1"/>
</dbReference>
<keyword evidence="2" id="KW-0131">Cell cycle</keyword>
<dbReference type="Gene3D" id="6.10.250.2410">
    <property type="match status" value="1"/>
</dbReference>
<dbReference type="OrthoDB" id="9811016at2"/>
<organism evidence="3 4">
    <name type="scientific">Lacipirellula limnantheis</name>
    <dbReference type="NCBI Taxonomy" id="2528024"/>
    <lineage>
        <taxon>Bacteria</taxon>
        <taxon>Pseudomonadati</taxon>
        <taxon>Planctomycetota</taxon>
        <taxon>Planctomycetia</taxon>
        <taxon>Pirellulales</taxon>
        <taxon>Lacipirellulaceae</taxon>
        <taxon>Lacipirellula</taxon>
    </lineage>
</organism>
<evidence type="ECO:0000313" key="3">
    <source>
        <dbReference type="EMBL" id="QDT71588.1"/>
    </source>
</evidence>
<dbReference type="Proteomes" id="UP000317909">
    <property type="component" value="Chromosome"/>
</dbReference>
<dbReference type="GO" id="GO:0007059">
    <property type="term" value="P:chromosome segregation"/>
    <property type="evidence" value="ECO:0007669"/>
    <property type="project" value="UniProtKB-UniRule"/>
</dbReference>
<evidence type="ECO:0000256" key="2">
    <source>
        <dbReference type="HAMAP-Rule" id="MF_01805"/>
    </source>
</evidence>
<keyword evidence="2" id="KW-0159">Chromosome partition</keyword>
<keyword evidence="4" id="KW-1185">Reference proteome</keyword>
<comment type="similarity">
    <text evidence="2">Belongs to the ScpA family.</text>
</comment>